<accession>A0A812Q213</accession>
<organism evidence="2 3">
    <name type="scientific">Symbiodinium natans</name>
    <dbReference type="NCBI Taxonomy" id="878477"/>
    <lineage>
        <taxon>Eukaryota</taxon>
        <taxon>Sar</taxon>
        <taxon>Alveolata</taxon>
        <taxon>Dinophyceae</taxon>
        <taxon>Suessiales</taxon>
        <taxon>Symbiodiniaceae</taxon>
        <taxon>Symbiodinium</taxon>
    </lineage>
</organism>
<proteinExistence type="predicted"/>
<evidence type="ECO:0000313" key="2">
    <source>
        <dbReference type="EMBL" id="CAE7371559.1"/>
    </source>
</evidence>
<dbReference type="Proteomes" id="UP000604046">
    <property type="component" value="Unassembled WGS sequence"/>
</dbReference>
<evidence type="ECO:0000313" key="3">
    <source>
        <dbReference type="Proteomes" id="UP000604046"/>
    </source>
</evidence>
<feature type="region of interest" description="Disordered" evidence="1">
    <location>
        <begin position="246"/>
        <end position="288"/>
    </location>
</feature>
<keyword evidence="3" id="KW-1185">Reference proteome</keyword>
<sequence length="562" mass="62768">MADGDVPMTVESSAAQCGPQLYSALVLEVLSRLDLVVPGTRLLRPEKQLLIYHHAAQLHDFKDAILALWREELSDSAALPELYRAGAEAAKVQLQSKGAWPATSELKGKKALRHAATIKYLKLSILGNSGAACVLLQQRPRVASVACEETPWTFAEGHFADPIIDLEANRSAAVMHMDNFMKGAVLLASPMLRTGQGLDSASESLAQLVASEAEVWRRLLKTEHDLFSQATALLIRQVLNLGSGAVATPTATPKKPRKSDEKTAPDVSMETPEKHPNPAKEAGLSVMREQEEQRAYGKLLDAMLQELDYFTEPFQSLRWLDNKKQLLVYYHAAQLNEKQESVFAALRGEHEVAGLLPEYQRTVARASDDLNELLDGPKLRKLFSHDHVIRFHSLKGVPVPRTCCIFLRERPQCSSDVLRKAPSIFRDLIRYRNQGSPLMELEHHQLALVLTVHDRNPRAFVVISPLFEKPSLIEEVCGGTWSEIQEALKDELASLIRKESDAWRAFIQSHADMVSKESLKIIQRVLKTCQPGSGLGAYTLRFAEDVEEANQLSNEYLRFICY</sequence>
<dbReference type="OrthoDB" id="440741at2759"/>
<comment type="caution">
    <text evidence="2">The sequence shown here is derived from an EMBL/GenBank/DDBJ whole genome shotgun (WGS) entry which is preliminary data.</text>
</comment>
<gene>
    <name evidence="2" type="ORF">SNAT2548_LOCUS20284</name>
</gene>
<protein>
    <submittedName>
        <fullName evidence="2">Uncharacterized protein</fullName>
    </submittedName>
</protein>
<reference evidence="2" key="1">
    <citation type="submission" date="2021-02" db="EMBL/GenBank/DDBJ databases">
        <authorList>
            <person name="Dougan E. K."/>
            <person name="Rhodes N."/>
            <person name="Thang M."/>
            <person name="Chan C."/>
        </authorList>
    </citation>
    <scope>NUCLEOTIDE SEQUENCE</scope>
</reference>
<name>A0A812Q213_9DINO</name>
<dbReference type="AlphaFoldDB" id="A0A812Q213"/>
<dbReference type="EMBL" id="CAJNDS010002205">
    <property type="protein sequence ID" value="CAE7371559.1"/>
    <property type="molecule type" value="Genomic_DNA"/>
</dbReference>
<evidence type="ECO:0000256" key="1">
    <source>
        <dbReference type="SAM" id="MobiDB-lite"/>
    </source>
</evidence>